<dbReference type="Pfam" id="PF00126">
    <property type="entry name" value="HTH_1"/>
    <property type="match status" value="1"/>
</dbReference>
<reference evidence="7" key="2">
    <citation type="journal article" date="2024" name="Environ. Microbiol.">
        <title>Genome analysis and description of Tunturibacter gen. nov. expands the diversity of Terriglobia in tundra soils.</title>
        <authorList>
            <person name="Messyasz A."/>
            <person name="Mannisto M.K."/>
            <person name="Kerkhof L.J."/>
            <person name="Haggblom M.M."/>
        </authorList>
    </citation>
    <scope>NUCLEOTIDE SEQUENCE</scope>
    <source>
        <strain evidence="7">M8UP39</strain>
    </source>
</reference>
<evidence type="ECO:0000259" key="6">
    <source>
        <dbReference type="PROSITE" id="PS50931"/>
    </source>
</evidence>
<dbReference type="EMBL" id="CP132938">
    <property type="protein sequence ID" value="XCB24310.1"/>
    <property type="molecule type" value="Genomic_DNA"/>
</dbReference>
<dbReference type="KEGG" id="tgi:RBB81_10380"/>
<organism evidence="7">
    <name type="scientific">Tunturiibacter gelidiferens</name>
    <dbReference type="NCBI Taxonomy" id="3069689"/>
    <lineage>
        <taxon>Bacteria</taxon>
        <taxon>Pseudomonadati</taxon>
        <taxon>Acidobacteriota</taxon>
        <taxon>Terriglobia</taxon>
        <taxon>Terriglobales</taxon>
        <taxon>Acidobacteriaceae</taxon>
        <taxon>Tunturiibacter</taxon>
    </lineage>
</organism>
<keyword evidence="5" id="KW-0472">Membrane</keyword>
<gene>
    <name evidence="7" type="ORF">RBB81_10380</name>
</gene>
<dbReference type="PANTHER" id="PTHR30537">
    <property type="entry name" value="HTH-TYPE TRANSCRIPTIONAL REGULATOR"/>
    <property type="match status" value="1"/>
</dbReference>
<keyword evidence="3" id="KW-0238">DNA-binding</keyword>
<dbReference type="PANTHER" id="PTHR30537:SF5">
    <property type="entry name" value="HTH-TYPE TRANSCRIPTIONAL ACTIVATOR TTDR-RELATED"/>
    <property type="match status" value="1"/>
</dbReference>
<reference evidence="7" key="1">
    <citation type="submission" date="2023-08" db="EMBL/GenBank/DDBJ databases">
        <authorList>
            <person name="Messyasz A."/>
            <person name="Mannisto M.K."/>
            <person name="Kerkhof L.J."/>
            <person name="Haggblom M."/>
        </authorList>
    </citation>
    <scope>NUCLEOTIDE SEQUENCE</scope>
    <source>
        <strain evidence="7">M8UP39</strain>
    </source>
</reference>
<keyword evidence="5" id="KW-0812">Transmembrane</keyword>
<dbReference type="GO" id="GO:0006351">
    <property type="term" value="P:DNA-templated transcription"/>
    <property type="evidence" value="ECO:0007669"/>
    <property type="project" value="TreeGrafter"/>
</dbReference>
<comment type="similarity">
    <text evidence="1">Belongs to the LysR transcriptional regulatory family.</text>
</comment>
<evidence type="ECO:0000256" key="5">
    <source>
        <dbReference type="SAM" id="Phobius"/>
    </source>
</evidence>
<feature type="domain" description="HTH lysR-type" evidence="6">
    <location>
        <begin position="5"/>
        <end position="62"/>
    </location>
</feature>
<dbReference type="PROSITE" id="PS50931">
    <property type="entry name" value="HTH_LYSR"/>
    <property type="match status" value="1"/>
</dbReference>
<evidence type="ECO:0000313" key="7">
    <source>
        <dbReference type="EMBL" id="XCB24310.1"/>
    </source>
</evidence>
<evidence type="ECO:0000256" key="1">
    <source>
        <dbReference type="ARBA" id="ARBA00009437"/>
    </source>
</evidence>
<sequence>MPHHVDLNDVRTFVIAAQAGTLSAAGKALHQPASTVSRSLTRLEKHLGILLAHRGPKGLILTDAGREYLLACRRALRTLTDGEEFLEARRSDPSGTIKIACPLTMAREILAPLLRDFITRFPSLKMEIEPYSFGWDQEPREDVDVFFKLKAPKDSVRRVRSYPGTARGLFASPAYVNAFGSPADPDELAAHRCAGSGVWKLSRGSKEVTPNIAFHVVTSDPGINLPFALDGLSTRGRWGLKLASAWNILGLLALLNVVTRAILTTPGPLNLIHAEVPDRMIGMFPFLLIPGFFVPLAVVLHVLAIRSIHGSLAKSQISN</sequence>
<dbReference type="SUPFAM" id="SSF53850">
    <property type="entry name" value="Periplasmic binding protein-like II"/>
    <property type="match status" value="1"/>
</dbReference>
<keyword evidence="4" id="KW-0804">Transcription</keyword>
<dbReference type="InterPro" id="IPR036388">
    <property type="entry name" value="WH-like_DNA-bd_sf"/>
</dbReference>
<keyword evidence="2" id="KW-0805">Transcription regulation</keyword>
<name>A0AAU7Z645_9BACT</name>
<evidence type="ECO:0000256" key="2">
    <source>
        <dbReference type="ARBA" id="ARBA00023015"/>
    </source>
</evidence>
<evidence type="ECO:0000256" key="3">
    <source>
        <dbReference type="ARBA" id="ARBA00023125"/>
    </source>
</evidence>
<dbReference type="GO" id="GO:0003700">
    <property type="term" value="F:DNA-binding transcription factor activity"/>
    <property type="evidence" value="ECO:0007669"/>
    <property type="project" value="InterPro"/>
</dbReference>
<evidence type="ECO:0000256" key="4">
    <source>
        <dbReference type="ARBA" id="ARBA00023163"/>
    </source>
</evidence>
<dbReference type="SUPFAM" id="SSF46785">
    <property type="entry name" value="Winged helix' DNA-binding domain"/>
    <property type="match status" value="1"/>
</dbReference>
<dbReference type="Gene3D" id="1.10.10.10">
    <property type="entry name" value="Winged helix-like DNA-binding domain superfamily/Winged helix DNA-binding domain"/>
    <property type="match status" value="1"/>
</dbReference>
<dbReference type="InterPro" id="IPR058163">
    <property type="entry name" value="LysR-type_TF_proteobact-type"/>
</dbReference>
<keyword evidence="5" id="KW-1133">Transmembrane helix</keyword>
<protein>
    <submittedName>
        <fullName evidence="7">LysR family transcriptional regulator</fullName>
    </submittedName>
</protein>
<dbReference type="Pfam" id="PF03466">
    <property type="entry name" value="LysR_substrate"/>
    <property type="match status" value="1"/>
</dbReference>
<accession>A0AAU7Z645</accession>
<dbReference type="AlphaFoldDB" id="A0AAU7Z645"/>
<dbReference type="GO" id="GO:0043565">
    <property type="term" value="F:sequence-specific DNA binding"/>
    <property type="evidence" value="ECO:0007669"/>
    <property type="project" value="TreeGrafter"/>
</dbReference>
<dbReference type="InterPro" id="IPR036390">
    <property type="entry name" value="WH_DNA-bd_sf"/>
</dbReference>
<feature type="transmembrane region" description="Helical" evidence="5">
    <location>
        <begin position="245"/>
        <end position="263"/>
    </location>
</feature>
<feature type="transmembrane region" description="Helical" evidence="5">
    <location>
        <begin position="283"/>
        <end position="305"/>
    </location>
</feature>
<dbReference type="Gene3D" id="3.40.190.290">
    <property type="match status" value="1"/>
</dbReference>
<dbReference type="InterPro" id="IPR005119">
    <property type="entry name" value="LysR_subst-bd"/>
</dbReference>
<dbReference type="InterPro" id="IPR000847">
    <property type="entry name" value="LysR_HTH_N"/>
</dbReference>
<proteinExistence type="inferred from homology"/>